<dbReference type="InterPro" id="IPR050738">
    <property type="entry name" value="Sulfatase"/>
</dbReference>
<dbReference type="InterPro" id="IPR017850">
    <property type="entry name" value="Alkaline_phosphatase_core_sf"/>
</dbReference>
<evidence type="ECO:0000256" key="3">
    <source>
        <dbReference type="ARBA" id="ARBA00022801"/>
    </source>
</evidence>
<keyword evidence="2" id="KW-0479">Metal-binding</keyword>
<dbReference type="Proteomes" id="UP001595478">
    <property type="component" value="Unassembled WGS sequence"/>
</dbReference>
<keyword evidence="7" id="KW-1185">Reference proteome</keyword>
<sequence>MNTELLRQGVLLRQGAKLSSMFCAMTLMLMSIFYTHAQEENNQPQKPNIILILADDAGYHDFGFQGSKTMITPNLDALANEGIVFSQAYVTAAVCGPSRAGILSGQYQQKFGYEENNVPGYMSQSGITGDDMGLPLDVPIMPQFLKEKGYTTALIGKWHQGNKDAFHPLKRGFDYFYGFRGGARSYFPFNEQNPNPRQEDYLEEGFRHFAESPEYLTDALVNKTIEFIEENRAAPFFTFLSLTAVHAPMQAERQDLEAFPNINGTRKTLAAMTLSMDRAIGRLNERLEALNLRENTILVFTNDNGGPSDQNASNNAPLSGTKANHLEGGIRVPFIMSWPAKLPQKIKYDYPISTLDLLPTFYAAAGGAPKDLAAADGKNLLPYISKRNSQRPHQTLYWKKENRGAIRDGDWKMLRFPDRPAELYNLALDQAEQNNLANKHPEKLKSLYKKLFAWELTLERPLWQLKREYEGQAMERMDKYRNHVKD</sequence>
<evidence type="ECO:0000313" key="7">
    <source>
        <dbReference type="Proteomes" id="UP001595478"/>
    </source>
</evidence>
<keyword evidence="3" id="KW-0378">Hydrolase</keyword>
<dbReference type="PROSITE" id="PS00149">
    <property type="entry name" value="SULFATASE_2"/>
    <property type="match status" value="1"/>
</dbReference>
<proteinExistence type="inferred from homology"/>
<feature type="domain" description="Sulfatase N-terminal" evidence="5">
    <location>
        <begin position="47"/>
        <end position="366"/>
    </location>
</feature>
<dbReference type="EMBL" id="JBHRSW010000005">
    <property type="protein sequence ID" value="MFC3120422.1"/>
    <property type="molecule type" value="Genomic_DNA"/>
</dbReference>
<evidence type="ECO:0000256" key="2">
    <source>
        <dbReference type="ARBA" id="ARBA00022723"/>
    </source>
</evidence>
<dbReference type="RefSeq" id="WP_376918567.1">
    <property type="nucleotide sequence ID" value="NZ_JBHRSW010000005.1"/>
</dbReference>
<dbReference type="Gene3D" id="3.40.720.10">
    <property type="entry name" value="Alkaline Phosphatase, subunit A"/>
    <property type="match status" value="1"/>
</dbReference>
<dbReference type="InterPro" id="IPR024607">
    <property type="entry name" value="Sulfatase_CS"/>
</dbReference>
<dbReference type="Gene3D" id="3.30.1120.10">
    <property type="match status" value="1"/>
</dbReference>
<evidence type="ECO:0000256" key="4">
    <source>
        <dbReference type="ARBA" id="ARBA00022837"/>
    </source>
</evidence>
<comment type="similarity">
    <text evidence="1">Belongs to the sulfatase family.</text>
</comment>
<protein>
    <submittedName>
        <fullName evidence="6">Sulfatase-like hydrolase/transferase</fullName>
    </submittedName>
</protein>
<keyword evidence="4" id="KW-0106">Calcium</keyword>
<evidence type="ECO:0000313" key="6">
    <source>
        <dbReference type="EMBL" id="MFC3120422.1"/>
    </source>
</evidence>
<name>A0ABV7FJF0_9ALTE</name>
<gene>
    <name evidence="6" type="ORF">ACFOHL_02200</name>
</gene>
<comment type="caution">
    <text evidence="6">The sequence shown here is derived from an EMBL/GenBank/DDBJ whole genome shotgun (WGS) entry which is preliminary data.</text>
</comment>
<evidence type="ECO:0000259" key="5">
    <source>
        <dbReference type="Pfam" id="PF00884"/>
    </source>
</evidence>
<dbReference type="PANTHER" id="PTHR42693:SF53">
    <property type="entry name" value="ENDO-4-O-SULFATASE"/>
    <property type="match status" value="1"/>
</dbReference>
<evidence type="ECO:0000256" key="1">
    <source>
        <dbReference type="ARBA" id="ARBA00008779"/>
    </source>
</evidence>
<dbReference type="InterPro" id="IPR000917">
    <property type="entry name" value="Sulfatase_N"/>
</dbReference>
<accession>A0ABV7FJF0</accession>
<reference evidence="7" key="1">
    <citation type="journal article" date="2019" name="Int. J. Syst. Evol. Microbiol.">
        <title>The Global Catalogue of Microorganisms (GCM) 10K type strain sequencing project: providing services to taxonomists for standard genome sequencing and annotation.</title>
        <authorList>
            <consortium name="The Broad Institute Genomics Platform"/>
            <consortium name="The Broad Institute Genome Sequencing Center for Infectious Disease"/>
            <person name="Wu L."/>
            <person name="Ma J."/>
        </authorList>
    </citation>
    <scope>NUCLEOTIDE SEQUENCE [LARGE SCALE GENOMIC DNA]</scope>
    <source>
        <strain evidence="7">KCTC 52473</strain>
    </source>
</reference>
<dbReference type="SUPFAM" id="SSF53649">
    <property type="entry name" value="Alkaline phosphatase-like"/>
    <property type="match status" value="1"/>
</dbReference>
<dbReference type="Pfam" id="PF00884">
    <property type="entry name" value="Sulfatase"/>
    <property type="match status" value="1"/>
</dbReference>
<organism evidence="6 7">
    <name type="scientific">Agaribacter flavus</name>
    <dbReference type="NCBI Taxonomy" id="1902781"/>
    <lineage>
        <taxon>Bacteria</taxon>
        <taxon>Pseudomonadati</taxon>
        <taxon>Pseudomonadota</taxon>
        <taxon>Gammaproteobacteria</taxon>
        <taxon>Alteromonadales</taxon>
        <taxon>Alteromonadaceae</taxon>
        <taxon>Agaribacter</taxon>
    </lineage>
</organism>
<dbReference type="PANTHER" id="PTHR42693">
    <property type="entry name" value="ARYLSULFATASE FAMILY MEMBER"/>
    <property type="match status" value="1"/>
</dbReference>